<evidence type="ECO:0000256" key="2">
    <source>
        <dbReference type="ARBA" id="ARBA00010942"/>
    </source>
</evidence>
<keyword evidence="6 10" id="KW-0812">Transmembrane</keyword>
<feature type="domain" description="SSD" evidence="11">
    <location>
        <begin position="399"/>
        <end position="518"/>
    </location>
</feature>
<dbReference type="Pfam" id="PF00873">
    <property type="entry name" value="ACR_tran"/>
    <property type="match status" value="1"/>
</dbReference>
<dbReference type="PANTHER" id="PTHR32063">
    <property type="match status" value="1"/>
</dbReference>
<dbReference type="SUPFAM" id="SSF82714">
    <property type="entry name" value="Multidrug efflux transporter AcrB TolC docking domain, DN and DC subdomains"/>
    <property type="match status" value="2"/>
</dbReference>
<dbReference type="Gene3D" id="3.30.70.1440">
    <property type="entry name" value="Multidrug efflux transporter AcrB pore domain"/>
    <property type="match status" value="1"/>
</dbReference>
<dbReference type="Gene3D" id="1.20.1640.10">
    <property type="entry name" value="Multidrug efflux transporter AcrB transmembrane domain"/>
    <property type="match status" value="2"/>
</dbReference>
<evidence type="ECO:0000256" key="1">
    <source>
        <dbReference type="ARBA" id="ARBA00004429"/>
    </source>
</evidence>
<feature type="region of interest" description="Disordered" evidence="9">
    <location>
        <begin position="1070"/>
        <end position="1115"/>
    </location>
</feature>
<dbReference type="InterPro" id="IPR000731">
    <property type="entry name" value="SSD"/>
</dbReference>
<dbReference type="Gene3D" id="3.30.70.1320">
    <property type="entry name" value="Multidrug efflux transporter AcrB pore domain like"/>
    <property type="match status" value="1"/>
</dbReference>
<keyword evidence="4" id="KW-1003">Cell membrane</keyword>
<dbReference type="EMBL" id="JAOWRF010000255">
    <property type="protein sequence ID" value="MCV3215400.1"/>
    <property type="molecule type" value="Genomic_DNA"/>
</dbReference>
<dbReference type="Gene3D" id="3.30.2090.10">
    <property type="entry name" value="Multidrug efflux transporter AcrB TolC docking domain, DN and DC subdomains"/>
    <property type="match status" value="2"/>
</dbReference>
<evidence type="ECO:0000259" key="11">
    <source>
        <dbReference type="PROSITE" id="PS50156"/>
    </source>
</evidence>
<evidence type="ECO:0000256" key="6">
    <source>
        <dbReference type="ARBA" id="ARBA00022692"/>
    </source>
</evidence>
<dbReference type="RefSeq" id="WP_263747028.1">
    <property type="nucleotide sequence ID" value="NZ_JAOWRF010000255.1"/>
</dbReference>
<dbReference type="NCBIfam" id="TIGR00915">
    <property type="entry name" value="2A0602"/>
    <property type="match status" value="1"/>
</dbReference>
<keyword evidence="13" id="KW-1185">Reference proteome</keyword>
<dbReference type="SUPFAM" id="SSF82866">
    <property type="entry name" value="Multidrug efflux transporter AcrB transmembrane domain"/>
    <property type="match status" value="2"/>
</dbReference>
<dbReference type="PRINTS" id="PR00702">
    <property type="entry name" value="ACRIFLAVINRP"/>
</dbReference>
<reference evidence="12 13" key="1">
    <citation type="submission" date="2022-10" db="EMBL/GenBank/DDBJ databases">
        <title>Identification of biosynthetic pathway for the production of the potent trypsin inhibitor radiosumin.</title>
        <authorList>
            <person name="Fewer D.P."/>
            <person name="Delbaje E."/>
            <person name="Ouyang X."/>
            <person name="Agostino P.D."/>
            <person name="Wahlsten M."/>
            <person name="Jokela J."/>
            <person name="Permi P."/>
            <person name="Haapaniemi E."/>
            <person name="Koistinen H."/>
        </authorList>
    </citation>
    <scope>NUCLEOTIDE SEQUENCE [LARGE SCALE GENOMIC DNA]</scope>
    <source>
        <strain evidence="12 13">NIES-515</strain>
    </source>
</reference>
<evidence type="ECO:0000256" key="5">
    <source>
        <dbReference type="ARBA" id="ARBA00022519"/>
    </source>
</evidence>
<dbReference type="InterPro" id="IPR004764">
    <property type="entry name" value="MdtF-like"/>
</dbReference>
<evidence type="ECO:0000313" key="12">
    <source>
        <dbReference type="EMBL" id="MCV3215400.1"/>
    </source>
</evidence>
<comment type="similarity">
    <text evidence="2">Belongs to the resistance-nodulation-cell division (RND) (TC 2.A.6) family.</text>
</comment>
<keyword evidence="3" id="KW-0813">Transport</keyword>
<protein>
    <submittedName>
        <fullName evidence="12">Efflux RND transporter permease subunit</fullName>
    </submittedName>
</protein>
<dbReference type="InterPro" id="IPR001036">
    <property type="entry name" value="Acrflvin-R"/>
</dbReference>
<keyword evidence="5" id="KW-0997">Cell inner membrane</keyword>
<feature type="transmembrane region" description="Helical" evidence="10">
    <location>
        <begin position="1002"/>
        <end position="1021"/>
    </location>
</feature>
<keyword evidence="7 10" id="KW-1133">Transmembrane helix</keyword>
<comment type="subcellular location">
    <subcellularLocation>
        <location evidence="1">Cell inner membrane</location>
        <topology evidence="1">Multi-pass membrane protein</topology>
    </subcellularLocation>
</comment>
<feature type="transmembrane region" description="Helical" evidence="10">
    <location>
        <begin position="1033"/>
        <end position="1059"/>
    </location>
</feature>
<evidence type="ECO:0000256" key="7">
    <source>
        <dbReference type="ARBA" id="ARBA00022989"/>
    </source>
</evidence>
<dbReference type="InterPro" id="IPR027463">
    <property type="entry name" value="AcrB_DN_DC_subdom"/>
</dbReference>
<accession>A0ABT3B334</accession>
<sequence length="1115" mass="120268">MFVNTFIKRPVLTTVCTIIILLLGSICIPILPISQLPDLAPVQITVSSNNIGADAQTTENTVTNIIERQINGVKDVSYISSNTGNDGASNIVVSFPTNVNSDIAQVNVQNKKAIADPQLPDTVKRTGVTVETASSSLLLVYGFYAENNEYDNIFISNYVDQLILDQIKRVPGVGSVRVFGERKYAMRLWLDPNKLAQYKLTPQDVTTALQEQNIQVGAGAIGKEPAPKNQSFEFALRASSRFKDVAEFEDMVLKVGQVGNNPDASGAVNTNYTTSSSLVKLKDVGRVELGAENYLADAKFTLPGSNPKPAVGLGIYQLPGSNALNVAHAVEKQIEELAKSFPPGLKGQVAFDTTPFVEISLEEVLHTLVEAIILVVLVIFVFLQDWRTTIIPTVAIPVSLVGTCAALLVLGFQINTLTLFGFVLAIGIVVDDAIIVVEAVAVKLEQGMKPREAAMEAMKELTGAIIATSLVLMAVFLPVAFVPGTTGIVYKQFALTVACSIAISTFNALTFSPSMAAILMRPAQPGWGPLGWFFGLFNRGFAWFTRRYVGFVSFLTHVKPIVIGVFIAGLVATVFMYKLVPTGFIPEEDQGYFFVIVQAPDGVSLQYTESIMERVAKEVTSVPQVKASFMIAGFGFDGNASNLGIAFANLKPWKERTEESQSVYGILQNINKKLSTITEARVIAVNAPPVRGLSSTGGFEFILQDRTGSAPIETFVENAQKFIAAANKKPVLQGVFTQFTANTPQFQIQVNRNQAKALNVDINQIFGVLQSYLGSQYVNDFVQGQRQYRVYIQADGIFRSNPDDIGKLYVRSGNGTMIPLSNLVQVTPFVGPKTISHYNLYRSIKIQGAPAPGASSGEAIKAMEQVAAEVLPEGFGYEWTGTYLQEKTSGGATALIFGIAIVIVFLVLSAQYESYTDPIIILLTVPLAILGAMTAIWLRSNVFMVGSLFPKVVDDIYCQVGLVTLIGLSAKNAILVVEFANQLLEQGMSITRAAVKAGEERLRPILMTSFAALLGFLPLVLSEGAGASSRWSLGTALFGGLLLATFLSLFLVPILYILVKSLAKAIFSRKRPPGGSNPPETPNHNGASGAKREALPAGSIQKETQLRSQPDGKTA</sequence>
<evidence type="ECO:0000256" key="4">
    <source>
        <dbReference type="ARBA" id="ARBA00022475"/>
    </source>
</evidence>
<dbReference type="PROSITE" id="PS50156">
    <property type="entry name" value="SSD"/>
    <property type="match status" value="1"/>
</dbReference>
<feature type="transmembrane region" description="Helical" evidence="10">
    <location>
        <begin position="461"/>
        <end position="481"/>
    </location>
</feature>
<feature type="transmembrane region" description="Helical" evidence="10">
    <location>
        <begin position="390"/>
        <end position="414"/>
    </location>
</feature>
<feature type="transmembrane region" description="Helical" evidence="10">
    <location>
        <begin position="364"/>
        <end position="383"/>
    </location>
</feature>
<evidence type="ECO:0000256" key="3">
    <source>
        <dbReference type="ARBA" id="ARBA00022448"/>
    </source>
</evidence>
<evidence type="ECO:0000256" key="8">
    <source>
        <dbReference type="ARBA" id="ARBA00023136"/>
    </source>
</evidence>
<keyword evidence="8 10" id="KW-0472">Membrane</keyword>
<feature type="transmembrane region" description="Helical" evidence="10">
    <location>
        <begin position="12"/>
        <end position="31"/>
    </location>
</feature>
<dbReference type="PANTHER" id="PTHR32063:SF11">
    <property type="entry name" value="CATION OR DRUG EFFLUX SYSTEM PROTEIN"/>
    <property type="match status" value="1"/>
</dbReference>
<dbReference type="Gene3D" id="3.30.70.1430">
    <property type="entry name" value="Multidrug efflux transporter AcrB pore domain"/>
    <property type="match status" value="2"/>
</dbReference>
<feature type="transmembrane region" description="Helical" evidence="10">
    <location>
        <begin position="918"/>
        <end position="938"/>
    </location>
</feature>
<feature type="transmembrane region" description="Helical" evidence="10">
    <location>
        <begin position="493"/>
        <end position="518"/>
    </location>
</feature>
<evidence type="ECO:0000313" key="13">
    <source>
        <dbReference type="Proteomes" id="UP001526143"/>
    </source>
</evidence>
<comment type="caution">
    <text evidence="12">The sequence shown here is derived from an EMBL/GenBank/DDBJ whole genome shotgun (WGS) entry which is preliminary data.</text>
</comment>
<evidence type="ECO:0000256" key="9">
    <source>
        <dbReference type="SAM" id="MobiDB-lite"/>
    </source>
</evidence>
<dbReference type="Proteomes" id="UP001526143">
    <property type="component" value="Unassembled WGS sequence"/>
</dbReference>
<feature type="transmembrane region" description="Helical" evidence="10">
    <location>
        <begin position="892"/>
        <end position="912"/>
    </location>
</feature>
<evidence type="ECO:0000256" key="10">
    <source>
        <dbReference type="SAM" id="Phobius"/>
    </source>
</evidence>
<dbReference type="SUPFAM" id="SSF82693">
    <property type="entry name" value="Multidrug efflux transporter AcrB pore domain, PN1, PN2, PC1 and PC2 subdomains"/>
    <property type="match status" value="3"/>
</dbReference>
<proteinExistence type="inferred from homology"/>
<name>A0ABT3B334_9CYAN</name>
<organism evidence="12 13">
    <name type="scientific">Plectonema radiosum NIES-515</name>
    <dbReference type="NCBI Taxonomy" id="2986073"/>
    <lineage>
        <taxon>Bacteria</taxon>
        <taxon>Bacillati</taxon>
        <taxon>Cyanobacteriota</taxon>
        <taxon>Cyanophyceae</taxon>
        <taxon>Oscillatoriophycideae</taxon>
        <taxon>Oscillatoriales</taxon>
        <taxon>Microcoleaceae</taxon>
        <taxon>Plectonema</taxon>
    </lineage>
</organism>
<feature type="transmembrane region" description="Helical" evidence="10">
    <location>
        <begin position="420"/>
        <end position="441"/>
    </location>
</feature>
<gene>
    <name evidence="12" type="ORF">OGM63_18085</name>
</gene>